<gene>
    <name evidence="2" type="ORF">GCM10023093_16780</name>
</gene>
<dbReference type="RefSeq" id="WP_345081490.1">
    <property type="nucleotide sequence ID" value="NZ_BAABFA010000010.1"/>
</dbReference>
<evidence type="ECO:0000259" key="1">
    <source>
        <dbReference type="SMART" id="SM00760"/>
    </source>
</evidence>
<reference evidence="3" key="1">
    <citation type="journal article" date="2019" name="Int. J. Syst. Evol. Microbiol.">
        <title>The Global Catalogue of Microorganisms (GCM) 10K type strain sequencing project: providing services to taxonomists for standard genome sequencing and annotation.</title>
        <authorList>
            <consortium name="The Broad Institute Genomics Platform"/>
            <consortium name="The Broad Institute Genome Sequencing Center for Infectious Disease"/>
            <person name="Wu L."/>
            <person name="Ma J."/>
        </authorList>
    </citation>
    <scope>NUCLEOTIDE SEQUENCE [LARGE SCALE GENOMIC DNA]</scope>
    <source>
        <strain evidence="3">JCM 32105</strain>
    </source>
</reference>
<keyword evidence="3" id="KW-1185">Reference proteome</keyword>
<evidence type="ECO:0000313" key="2">
    <source>
        <dbReference type="EMBL" id="GAA4465128.1"/>
    </source>
</evidence>
<dbReference type="Pfam" id="PF08299">
    <property type="entry name" value="Bac_DnaA_C"/>
    <property type="match status" value="1"/>
</dbReference>
<organism evidence="2 3">
    <name type="scientific">Nemorincola caseinilytica</name>
    <dbReference type="NCBI Taxonomy" id="2054315"/>
    <lineage>
        <taxon>Bacteria</taxon>
        <taxon>Pseudomonadati</taxon>
        <taxon>Bacteroidota</taxon>
        <taxon>Chitinophagia</taxon>
        <taxon>Chitinophagales</taxon>
        <taxon>Chitinophagaceae</taxon>
        <taxon>Nemorincola</taxon>
    </lineage>
</organism>
<comment type="caution">
    <text evidence="2">The sequence shown here is derived from an EMBL/GenBank/DDBJ whole genome shotgun (WGS) entry which is preliminary data.</text>
</comment>
<protein>
    <recommendedName>
        <fullName evidence="1">Chromosomal replication initiator DnaA C-terminal domain-containing protein</fullName>
    </recommendedName>
</protein>
<evidence type="ECO:0000313" key="3">
    <source>
        <dbReference type="Proteomes" id="UP001500067"/>
    </source>
</evidence>
<sequence>MQYVTLSPTSTAQTIAIPAPSQVNEGKGISIAFLQYPTETVNRTPQRMMHVIALALDMNPECYRWRTRVRHIVEMRFIASMMLRQYFPALTLQQIGAHFGGQDHTSVINGISRAHELIYVKDASFLKKYSAASKAVTAWLGQDMKERA</sequence>
<dbReference type="SUPFAM" id="SSF48295">
    <property type="entry name" value="TrpR-like"/>
    <property type="match status" value="1"/>
</dbReference>
<dbReference type="SMART" id="SM00760">
    <property type="entry name" value="Bac_DnaA_C"/>
    <property type="match status" value="1"/>
</dbReference>
<accession>A0ABP8NCQ3</accession>
<proteinExistence type="predicted"/>
<dbReference type="InterPro" id="IPR013159">
    <property type="entry name" value="DnaA_C"/>
</dbReference>
<dbReference type="InterPro" id="IPR010921">
    <property type="entry name" value="Trp_repressor/repl_initiator"/>
</dbReference>
<dbReference type="Gene3D" id="1.10.1750.10">
    <property type="match status" value="1"/>
</dbReference>
<dbReference type="EMBL" id="BAABFA010000010">
    <property type="protein sequence ID" value="GAA4465128.1"/>
    <property type="molecule type" value="Genomic_DNA"/>
</dbReference>
<name>A0ABP8NCQ3_9BACT</name>
<feature type="domain" description="Chromosomal replication initiator DnaA C-terminal" evidence="1">
    <location>
        <begin position="44"/>
        <end position="114"/>
    </location>
</feature>
<dbReference type="Proteomes" id="UP001500067">
    <property type="component" value="Unassembled WGS sequence"/>
</dbReference>